<keyword evidence="8" id="KW-1185">Reference proteome</keyword>
<dbReference type="PANTHER" id="PTHR42826">
    <property type="entry name" value="DICARBOXYLATE TRANSPORTER 2.1, CHLOROPLASTIC"/>
    <property type="match status" value="1"/>
</dbReference>
<organism evidence="7 8">
    <name type="scientific">Veillonella montpellierensis DNF00314</name>
    <dbReference type="NCBI Taxonomy" id="1401067"/>
    <lineage>
        <taxon>Bacteria</taxon>
        <taxon>Bacillati</taxon>
        <taxon>Bacillota</taxon>
        <taxon>Negativicutes</taxon>
        <taxon>Veillonellales</taxon>
        <taxon>Veillonellaceae</taxon>
        <taxon>Veillonella</taxon>
    </lineage>
</organism>
<feature type="transmembrane region" description="Helical" evidence="6">
    <location>
        <begin position="309"/>
        <end position="329"/>
    </location>
</feature>
<feature type="transmembrane region" description="Helical" evidence="6">
    <location>
        <begin position="381"/>
        <end position="414"/>
    </location>
</feature>
<feature type="transmembrane region" description="Helical" evidence="6">
    <location>
        <begin position="96"/>
        <end position="119"/>
    </location>
</feature>
<accession>A0A096AJT8</accession>
<evidence type="ECO:0000256" key="3">
    <source>
        <dbReference type="ARBA" id="ARBA00022692"/>
    </source>
</evidence>
<dbReference type="eggNOG" id="COG0471">
    <property type="taxonomic scope" value="Bacteria"/>
</dbReference>
<feature type="transmembrane region" description="Helical" evidence="6">
    <location>
        <begin position="12"/>
        <end position="29"/>
    </location>
</feature>
<keyword evidence="4 6" id="KW-1133">Transmembrane helix</keyword>
<dbReference type="AlphaFoldDB" id="A0A096AJT8"/>
<comment type="similarity">
    <text evidence="2">Belongs to the SLC13A/DASS transporter (TC 2.A.47) family. DIT1 subfamily.</text>
</comment>
<evidence type="ECO:0000313" key="8">
    <source>
        <dbReference type="Proteomes" id="UP000029628"/>
    </source>
</evidence>
<dbReference type="InterPro" id="IPR001898">
    <property type="entry name" value="SLC13A/DASS"/>
</dbReference>
<dbReference type="Pfam" id="PF00939">
    <property type="entry name" value="Na_sulph_symp"/>
    <property type="match status" value="1"/>
</dbReference>
<evidence type="ECO:0000313" key="7">
    <source>
        <dbReference type="EMBL" id="KGF46871.1"/>
    </source>
</evidence>
<dbReference type="EMBL" id="JRNT01000026">
    <property type="protein sequence ID" value="KGF46871.1"/>
    <property type="molecule type" value="Genomic_DNA"/>
</dbReference>
<comment type="caution">
    <text evidence="7">The sequence shown here is derived from an EMBL/GenBank/DDBJ whole genome shotgun (WGS) entry which is preliminary data.</text>
</comment>
<evidence type="ECO:0000256" key="1">
    <source>
        <dbReference type="ARBA" id="ARBA00004141"/>
    </source>
</evidence>
<dbReference type="RefSeq" id="WP_038152951.1">
    <property type="nucleotide sequence ID" value="NZ_JRNT01000026.1"/>
</dbReference>
<keyword evidence="5 6" id="KW-0472">Membrane</keyword>
<reference evidence="7 8" key="1">
    <citation type="submission" date="2014-07" db="EMBL/GenBank/DDBJ databases">
        <authorList>
            <person name="McCorrison J."/>
            <person name="Sanka R."/>
            <person name="Torralba M."/>
            <person name="Gillis M."/>
            <person name="Haft D.H."/>
            <person name="Methe B."/>
            <person name="Sutton G."/>
            <person name="Nelson K.E."/>
        </authorList>
    </citation>
    <scope>NUCLEOTIDE SEQUENCE [LARGE SCALE GENOMIC DNA]</scope>
    <source>
        <strain evidence="7 8">DNF00314</strain>
    </source>
</reference>
<proteinExistence type="inferred from homology"/>
<dbReference type="NCBIfam" id="TIGR00785">
    <property type="entry name" value="dass"/>
    <property type="match status" value="1"/>
</dbReference>
<feature type="transmembrane region" description="Helical" evidence="6">
    <location>
        <begin position="234"/>
        <end position="260"/>
    </location>
</feature>
<feature type="transmembrane region" description="Helical" evidence="6">
    <location>
        <begin position="341"/>
        <end position="361"/>
    </location>
</feature>
<protein>
    <submittedName>
        <fullName evidence="7">Citrate:succinate antiporter</fullName>
    </submittedName>
</protein>
<feature type="transmembrane region" description="Helical" evidence="6">
    <location>
        <begin position="465"/>
        <end position="489"/>
    </location>
</feature>
<sequence>MSEKKVVPLWKLLAPVVVAVIVLLIGAPTGLGAGAWLYVSIFAGLVVGLILEPMPPAFVGLIAITVSILFRVGPAVKIDALTGNAFPVTSAAAISWGLSGFSNTIVWLIFAAFMIGIGYQNSGLGRRIALFLVQKLGTSSLGLGYAIALTDLILAPFIPSNAARSGGTIYPVVSSICPMFDSYPDKNPRKIGSYLTWVSLATTCVSSSIFLTGQAPNPLAVELAAKSGVVTMSWTSWFLALLPVSIILFIITPLLAYILCKPEVKGSSEIAKWARTEFRTLGTMSFGEIAMACISVLALVLWIGSSYFGINPTTTALIVIILMVLTKIITWQDFLANKPAWNVLTWFATLVPMASGLKNVGFLNWLAHMAGGTLVSLDSTIAMLGLLIAFCVLRYFFASATAYVTAMVGLFVALVLEIPGVNATEVMTILLLPMGIMGVLTPYGTGHSPVWFASGFIKGPEFWKLGFIFGFIYLAIFIIVGIPWIRFILPYIG</sequence>
<evidence type="ECO:0000256" key="4">
    <source>
        <dbReference type="ARBA" id="ARBA00022989"/>
    </source>
</evidence>
<gene>
    <name evidence="7" type="ORF">HMPREF0872_07005</name>
</gene>
<dbReference type="Proteomes" id="UP000029628">
    <property type="component" value="Unassembled WGS sequence"/>
</dbReference>
<evidence type="ECO:0000256" key="6">
    <source>
        <dbReference type="SAM" id="Phobius"/>
    </source>
</evidence>
<feature type="transmembrane region" description="Helical" evidence="6">
    <location>
        <begin position="58"/>
        <end position="76"/>
    </location>
</feature>
<feature type="transmembrane region" description="Helical" evidence="6">
    <location>
        <begin position="194"/>
        <end position="214"/>
    </location>
</feature>
<dbReference type="GO" id="GO:0022857">
    <property type="term" value="F:transmembrane transporter activity"/>
    <property type="evidence" value="ECO:0007669"/>
    <property type="project" value="InterPro"/>
</dbReference>
<feature type="transmembrane region" description="Helical" evidence="6">
    <location>
        <begin position="281"/>
        <end position="303"/>
    </location>
</feature>
<name>A0A096AJT8_9FIRM</name>
<comment type="subcellular location">
    <subcellularLocation>
        <location evidence="1">Membrane</location>
        <topology evidence="1">Multi-pass membrane protein</topology>
    </subcellularLocation>
</comment>
<dbReference type="PIRSF" id="PIRSF002457">
    <property type="entry name" value="DASS"/>
    <property type="match status" value="1"/>
</dbReference>
<feature type="transmembrane region" description="Helical" evidence="6">
    <location>
        <begin position="35"/>
        <end position="51"/>
    </location>
</feature>
<evidence type="ECO:0000256" key="5">
    <source>
        <dbReference type="ARBA" id="ARBA00023136"/>
    </source>
</evidence>
<keyword evidence="3 6" id="KW-0812">Transmembrane</keyword>
<evidence type="ECO:0000256" key="2">
    <source>
        <dbReference type="ARBA" id="ARBA00007349"/>
    </source>
</evidence>
<feature type="transmembrane region" description="Helical" evidence="6">
    <location>
        <begin position="426"/>
        <end position="445"/>
    </location>
</feature>
<dbReference type="GO" id="GO:0016020">
    <property type="term" value="C:membrane"/>
    <property type="evidence" value="ECO:0007669"/>
    <property type="project" value="UniProtKB-SubCell"/>
</dbReference>
<dbReference type="InterPro" id="IPR030676">
    <property type="entry name" value="CitT-rel"/>
</dbReference>